<organism evidence="1 2">
    <name type="scientific">Thermostaphylospora chromogena</name>
    <dbReference type="NCBI Taxonomy" id="35622"/>
    <lineage>
        <taxon>Bacteria</taxon>
        <taxon>Bacillati</taxon>
        <taxon>Actinomycetota</taxon>
        <taxon>Actinomycetes</taxon>
        <taxon>Streptosporangiales</taxon>
        <taxon>Thermomonosporaceae</taxon>
        <taxon>Thermostaphylospora</taxon>
    </lineage>
</organism>
<evidence type="ECO:0008006" key="3">
    <source>
        <dbReference type="Google" id="ProtNLM"/>
    </source>
</evidence>
<gene>
    <name evidence="1" type="ORF">SAMN04489764_2669</name>
</gene>
<accession>A0A1H1EYJ7</accession>
<sequence length="67" mass="7576">MTILPESVAWKSTPYGEDADRLEIVWRSDGVCLRTSGGDVSLCFSFEEWDAFVTAVDDDRFDADRLL</sequence>
<dbReference type="RefSeq" id="WP_093259321.1">
    <property type="nucleotide sequence ID" value="NZ_FNKK01000002.1"/>
</dbReference>
<protein>
    <recommendedName>
        <fullName evidence="3">DUF397 domain-containing protein</fullName>
    </recommendedName>
</protein>
<evidence type="ECO:0000313" key="1">
    <source>
        <dbReference type="EMBL" id="SDQ93206.1"/>
    </source>
</evidence>
<proteinExistence type="predicted"/>
<keyword evidence="2" id="KW-1185">Reference proteome</keyword>
<evidence type="ECO:0000313" key="2">
    <source>
        <dbReference type="Proteomes" id="UP000217103"/>
    </source>
</evidence>
<dbReference type="Proteomes" id="UP000217103">
    <property type="component" value="Unassembled WGS sequence"/>
</dbReference>
<name>A0A1H1EYJ7_9ACTN</name>
<dbReference type="EMBL" id="FNKK01000002">
    <property type="protein sequence ID" value="SDQ93206.1"/>
    <property type="molecule type" value="Genomic_DNA"/>
</dbReference>
<dbReference type="AlphaFoldDB" id="A0A1H1EYJ7"/>
<reference evidence="1 2" key="1">
    <citation type="submission" date="2016-10" db="EMBL/GenBank/DDBJ databases">
        <authorList>
            <person name="de Groot N.N."/>
        </authorList>
    </citation>
    <scope>NUCLEOTIDE SEQUENCE [LARGE SCALE GENOMIC DNA]</scope>
    <source>
        <strain evidence="1 2">DSM 43794</strain>
    </source>
</reference>